<dbReference type="Proteomes" id="UP000566819">
    <property type="component" value="Unassembled WGS sequence"/>
</dbReference>
<evidence type="ECO:0000313" key="3">
    <source>
        <dbReference type="EMBL" id="KAF4630694.1"/>
    </source>
</evidence>
<accession>A0A8H4RIG0</accession>
<feature type="compositionally biased region" description="Polar residues" evidence="1">
    <location>
        <begin position="246"/>
        <end position="271"/>
    </location>
</feature>
<dbReference type="EMBL" id="JAAMPI010000524">
    <property type="protein sequence ID" value="KAF4630694.1"/>
    <property type="molecule type" value="Genomic_DNA"/>
</dbReference>
<dbReference type="AlphaFoldDB" id="A0A8H4RIG0"/>
<sequence length="692" mass="70499">MYLSQLLPPSICVLLWIQFSQSAAQRNYGNITESFATAAPNETCIVNAAAGQTSWNARIIEVNVATVYYALDPTASTMWSKSHSWDTSVSGERIILTQEPKRRESQSDLQDMSRTKVSGKSIASWSRRWANSTIATVSTLLLNPAFGSNGALSPNLQAFISSIENQYNMSSCSVHLMTSMETTPISTTINSDITTPDIPSSAATLDVEKTVATYLSLGDGGNILPMDPTTSISSTPPIATLPNPESLKTQITPAPQPSPKTTNSPTPEAPSTTITAVLVSPSLGPPSIFTTSIGSKILPVLNAPSDSIASAALLDINSNSMTYGKSGTAALTTQGPATGYAGGVVITVVGPPLPSPSSVIVTEGKTLTPGGTAFVSGTTYMLPAGASSAMAMSLPSSIVIAGNTLSRSGIVMEGKTLTPGGIIAISSVTYTLGTASLVPAVIKASSISFETEAQGSGFVAEGKTITPGGAIVLSSTTFTLPMGSSTPVIISAISTVSFERATVGSGLVAGGKTITPGGAIVLSSTTFTLPLGSSTPVVISAALTVSFERATVGSGLVAGGQTLTPGGTLVLSSNTFTLPIGSLTPAIVAATPTVSLKSPPQTAGPVIIGKTSTLESQLGISVTIYSFPTSITVPVSTPSVGVEPTPSGNISLAGPSNRASSGAQITGGDRKSSLFRIRTIALFVGAYYLFFF</sequence>
<feature type="region of interest" description="Disordered" evidence="1">
    <location>
        <begin position="229"/>
        <end position="271"/>
    </location>
</feature>
<feature type="region of interest" description="Disordered" evidence="1">
    <location>
        <begin position="642"/>
        <end position="667"/>
    </location>
</feature>
<name>A0A8H4RIG0_9HELO</name>
<reference evidence="3 4" key="1">
    <citation type="submission" date="2020-03" db="EMBL/GenBank/DDBJ databases">
        <title>Draft Genome Sequence of Cudoniella acicularis.</title>
        <authorList>
            <person name="Buettner E."/>
            <person name="Kellner H."/>
        </authorList>
    </citation>
    <scope>NUCLEOTIDE SEQUENCE [LARGE SCALE GENOMIC DNA]</scope>
    <source>
        <strain evidence="3 4">DSM 108380</strain>
    </source>
</reference>
<proteinExistence type="predicted"/>
<evidence type="ECO:0000256" key="1">
    <source>
        <dbReference type="SAM" id="MobiDB-lite"/>
    </source>
</evidence>
<organism evidence="3 4">
    <name type="scientific">Cudoniella acicularis</name>
    <dbReference type="NCBI Taxonomy" id="354080"/>
    <lineage>
        <taxon>Eukaryota</taxon>
        <taxon>Fungi</taxon>
        <taxon>Dikarya</taxon>
        <taxon>Ascomycota</taxon>
        <taxon>Pezizomycotina</taxon>
        <taxon>Leotiomycetes</taxon>
        <taxon>Helotiales</taxon>
        <taxon>Tricladiaceae</taxon>
        <taxon>Cudoniella</taxon>
    </lineage>
</organism>
<feature type="compositionally biased region" description="Low complexity" evidence="1">
    <location>
        <begin position="229"/>
        <end position="238"/>
    </location>
</feature>
<protein>
    <submittedName>
        <fullName evidence="3">Uncharacterized protein</fullName>
    </submittedName>
</protein>
<keyword evidence="2" id="KW-0732">Signal</keyword>
<feature type="signal peptide" evidence="2">
    <location>
        <begin position="1"/>
        <end position="24"/>
    </location>
</feature>
<feature type="chain" id="PRO_5034331345" evidence="2">
    <location>
        <begin position="25"/>
        <end position="692"/>
    </location>
</feature>
<evidence type="ECO:0000256" key="2">
    <source>
        <dbReference type="SAM" id="SignalP"/>
    </source>
</evidence>
<comment type="caution">
    <text evidence="3">The sequence shown here is derived from an EMBL/GenBank/DDBJ whole genome shotgun (WGS) entry which is preliminary data.</text>
</comment>
<dbReference type="OrthoDB" id="3554416at2759"/>
<gene>
    <name evidence="3" type="ORF">G7Y89_g7444</name>
</gene>
<keyword evidence="4" id="KW-1185">Reference proteome</keyword>
<evidence type="ECO:0000313" key="4">
    <source>
        <dbReference type="Proteomes" id="UP000566819"/>
    </source>
</evidence>